<comment type="caution">
    <text evidence="4">The sequence shown here is derived from an EMBL/GenBank/DDBJ whole genome shotgun (WGS) entry which is preliminary data.</text>
</comment>
<dbReference type="AlphaFoldDB" id="A0AAE0MBK7"/>
<feature type="region of interest" description="Disordered" evidence="2">
    <location>
        <begin position="404"/>
        <end position="438"/>
    </location>
</feature>
<dbReference type="InterPro" id="IPR036477">
    <property type="entry name" value="Formyl_transf_N_sf"/>
</dbReference>
<protein>
    <recommendedName>
        <fullName evidence="1">methionyl-tRNA formyltransferase</fullName>
        <ecNumber evidence="1">2.1.2.9</ecNumber>
    </recommendedName>
</protein>
<evidence type="ECO:0000313" key="5">
    <source>
        <dbReference type="Proteomes" id="UP001283341"/>
    </source>
</evidence>
<feature type="compositionally biased region" description="Basic and acidic residues" evidence="2">
    <location>
        <begin position="364"/>
        <end position="375"/>
    </location>
</feature>
<keyword evidence="4" id="KW-0808">Transferase</keyword>
<proteinExistence type="predicted"/>
<evidence type="ECO:0000256" key="2">
    <source>
        <dbReference type="SAM" id="MobiDB-lite"/>
    </source>
</evidence>
<feature type="compositionally biased region" description="Low complexity" evidence="2">
    <location>
        <begin position="353"/>
        <end position="363"/>
    </location>
</feature>
<dbReference type="EC" id="2.1.2.9" evidence="1"/>
<evidence type="ECO:0000259" key="3">
    <source>
        <dbReference type="Pfam" id="PF00551"/>
    </source>
</evidence>
<dbReference type="EMBL" id="JAUEDM010000002">
    <property type="protein sequence ID" value="KAK3326432.1"/>
    <property type="molecule type" value="Genomic_DNA"/>
</dbReference>
<gene>
    <name evidence="4" type="ORF">B0H66DRAFT_160000</name>
</gene>
<feature type="compositionally biased region" description="Low complexity" evidence="2">
    <location>
        <begin position="416"/>
        <end position="432"/>
    </location>
</feature>
<dbReference type="Gene3D" id="3.40.50.12230">
    <property type="match status" value="1"/>
</dbReference>
<dbReference type="PANTHER" id="PTHR11138">
    <property type="entry name" value="METHIONYL-TRNA FORMYLTRANSFERASE"/>
    <property type="match status" value="1"/>
</dbReference>
<reference evidence="4" key="2">
    <citation type="submission" date="2023-06" db="EMBL/GenBank/DDBJ databases">
        <authorList>
            <consortium name="Lawrence Berkeley National Laboratory"/>
            <person name="Haridas S."/>
            <person name="Hensen N."/>
            <person name="Bonometti L."/>
            <person name="Westerberg I."/>
            <person name="Brannstrom I.O."/>
            <person name="Guillou S."/>
            <person name="Cros-Aarteil S."/>
            <person name="Calhoun S."/>
            <person name="Kuo A."/>
            <person name="Mondo S."/>
            <person name="Pangilinan J."/>
            <person name="Riley R."/>
            <person name="Labutti K."/>
            <person name="Andreopoulos B."/>
            <person name="Lipzen A."/>
            <person name="Chen C."/>
            <person name="Yanf M."/>
            <person name="Daum C."/>
            <person name="Ng V."/>
            <person name="Clum A."/>
            <person name="Steindorff A."/>
            <person name="Ohm R."/>
            <person name="Martin F."/>
            <person name="Silar P."/>
            <person name="Natvig D."/>
            <person name="Lalanne C."/>
            <person name="Gautier V."/>
            <person name="Ament-Velasquez S.L."/>
            <person name="Kruys A."/>
            <person name="Hutchinson M.I."/>
            <person name="Powell A.J."/>
            <person name="Barry K."/>
            <person name="Miller A.N."/>
            <person name="Grigoriev I.V."/>
            <person name="Debuchy R."/>
            <person name="Gladieux P."/>
            <person name="Thoren M.H."/>
            <person name="Johannesson H."/>
        </authorList>
    </citation>
    <scope>NUCLEOTIDE SEQUENCE</scope>
    <source>
        <strain evidence="4">CBS 118394</strain>
    </source>
</reference>
<feature type="domain" description="Formyl transferase N-terminal" evidence="3">
    <location>
        <begin position="50"/>
        <end position="236"/>
    </location>
</feature>
<sequence length="569" mass="62743">MTSIFPAYEMMLGTRKLGLAAARAWSCKSRFSHGSYYSTQRASKLSDPLRILFCGSDNFSCTSLLALCAEKDRNPNLIQSIDVLTRRPKPVGRGQKTLEYGPLYKLATFSYLRLHLRDTFTGWDLPQTDGGPINLIIAVSFGLFVPPRLLRACKYGGLNIHPSLLPDLRGPAPLWHAMVSRDTHTGISLQTLSEDTFDAGTVIAQTPLPGIPINPSWSEAELNKLLADTGADMLVRGLREGLHVPPHVDVSWAAAPSSVQLPLRHAPKVTKDDYQVQWTSWTASDLALRSRLRNTATWTHAIDKDGNKQRILFPETSEEVPRSLWSPTMQAFARMVQQQGAATLKPRFSPAAATGAAAPAAREASQHEVNKHDVTASEPTTSKMMPGPKKKNVVTLKTIRFVQTPRASPLGKHSSKSSTSTNTTDSSTATSFSPPPSDKQIRLPVFYRHWREGTLQRRYIVVAMPRGGFIVLKKFQTAGKKAAEAHQAAQQFIEPYAMNSFLADITRSTSTNADNGNSDCSSSESGLCPGMFSWLGEEKEALTVDEDALSEEDEHDRYLRAIREVSRLK</sequence>
<keyword evidence="5" id="KW-1185">Reference proteome</keyword>
<dbReference type="SUPFAM" id="SSF53328">
    <property type="entry name" value="Formyltransferase"/>
    <property type="match status" value="1"/>
</dbReference>
<organism evidence="4 5">
    <name type="scientific">Apodospora peruviana</name>
    <dbReference type="NCBI Taxonomy" id="516989"/>
    <lineage>
        <taxon>Eukaryota</taxon>
        <taxon>Fungi</taxon>
        <taxon>Dikarya</taxon>
        <taxon>Ascomycota</taxon>
        <taxon>Pezizomycotina</taxon>
        <taxon>Sordariomycetes</taxon>
        <taxon>Sordariomycetidae</taxon>
        <taxon>Sordariales</taxon>
        <taxon>Lasiosphaeriaceae</taxon>
        <taxon>Apodospora</taxon>
    </lineage>
</organism>
<dbReference type="Proteomes" id="UP001283341">
    <property type="component" value="Unassembled WGS sequence"/>
</dbReference>
<dbReference type="GO" id="GO:0005739">
    <property type="term" value="C:mitochondrion"/>
    <property type="evidence" value="ECO:0007669"/>
    <property type="project" value="TreeGrafter"/>
</dbReference>
<evidence type="ECO:0000256" key="1">
    <source>
        <dbReference type="ARBA" id="ARBA00012261"/>
    </source>
</evidence>
<feature type="region of interest" description="Disordered" evidence="2">
    <location>
        <begin position="353"/>
        <end position="392"/>
    </location>
</feature>
<accession>A0AAE0MBK7</accession>
<dbReference type="GO" id="GO:0004479">
    <property type="term" value="F:methionyl-tRNA formyltransferase activity"/>
    <property type="evidence" value="ECO:0007669"/>
    <property type="project" value="UniProtKB-EC"/>
</dbReference>
<dbReference type="InterPro" id="IPR041711">
    <property type="entry name" value="Met-tRNA-FMT_N"/>
</dbReference>
<reference evidence="4" key="1">
    <citation type="journal article" date="2023" name="Mol. Phylogenet. Evol.">
        <title>Genome-scale phylogeny and comparative genomics of the fungal order Sordariales.</title>
        <authorList>
            <person name="Hensen N."/>
            <person name="Bonometti L."/>
            <person name="Westerberg I."/>
            <person name="Brannstrom I.O."/>
            <person name="Guillou S."/>
            <person name="Cros-Aarteil S."/>
            <person name="Calhoun S."/>
            <person name="Haridas S."/>
            <person name="Kuo A."/>
            <person name="Mondo S."/>
            <person name="Pangilinan J."/>
            <person name="Riley R."/>
            <person name="LaButti K."/>
            <person name="Andreopoulos B."/>
            <person name="Lipzen A."/>
            <person name="Chen C."/>
            <person name="Yan M."/>
            <person name="Daum C."/>
            <person name="Ng V."/>
            <person name="Clum A."/>
            <person name="Steindorff A."/>
            <person name="Ohm R.A."/>
            <person name="Martin F."/>
            <person name="Silar P."/>
            <person name="Natvig D.O."/>
            <person name="Lalanne C."/>
            <person name="Gautier V."/>
            <person name="Ament-Velasquez S.L."/>
            <person name="Kruys A."/>
            <person name="Hutchinson M.I."/>
            <person name="Powell A.J."/>
            <person name="Barry K."/>
            <person name="Miller A.N."/>
            <person name="Grigoriev I.V."/>
            <person name="Debuchy R."/>
            <person name="Gladieux P."/>
            <person name="Hiltunen Thoren M."/>
            <person name="Johannesson H."/>
        </authorList>
    </citation>
    <scope>NUCLEOTIDE SEQUENCE</scope>
    <source>
        <strain evidence="4">CBS 118394</strain>
    </source>
</reference>
<dbReference type="Pfam" id="PF00551">
    <property type="entry name" value="Formyl_trans_N"/>
    <property type="match status" value="1"/>
</dbReference>
<dbReference type="InterPro" id="IPR002376">
    <property type="entry name" value="Formyl_transf_N"/>
</dbReference>
<dbReference type="PANTHER" id="PTHR11138:SF5">
    <property type="entry name" value="METHIONYL-TRNA FORMYLTRANSFERASE, MITOCHONDRIAL"/>
    <property type="match status" value="1"/>
</dbReference>
<evidence type="ECO:0000313" key="4">
    <source>
        <dbReference type="EMBL" id="KAK3326432.1"/>
    </source>
</evidence>
<dbReference type="CDD" id="cd08646">
    <property type="entry name" value="FMT_core_Met-tRNA-FMT_N"/>
    <property type="match status" value="1"/>
</dbReference>
<name>A0AAE0MBK7_9PEZI</name>